<dbReference type="GO" id="GO:0006281">
    <property type="term" value="P:DNA repair"/>
    <property type="evidence" value="ECO:0007669"/>
    <property type="project" value="UniProtKB-KW"/>
</dbReference>
<keyword evidence="2" id="KW-0489">Methyltransferase</keyword>
<keyword evidence="5" id="KW-0234">DNA repair</keyword>
<comment type="catalytic activity">
    <reaction evidence="6">
        <text>a 6-O-methyl-2'-deoxyguanosine in DNA + L-cysteinyl-[protein] = S-methyl-L-cysteinyl-[protein] + a 2'-deoxyguanosine in DNA</text>
        <dbReference type="Rhea" id="RHEA:24000"/>
        <dbReference type="Rhea" id="RHEA-COMP:10131"/>
        <dbReference type="Rhea" id="RHEA-COMP:10132"/>
        <dbReference type="Rhea" id="RHEA-COMP:11367"/>
        <dbReference type="Rhea" id="RHEA-COMP:11368"/>
        <dbReference type="ChEBI" id="CHEBI:29950"/>
        <dbReference type="ChEBI" id="CHEBI:82612"/>
        <dbReference type="ChEBI" id="CHEBI:85445"/>
        <dbReference type="ChEBI" id="CHEBI:85448"/>
        <dbReference type="EC" id="2.1.1.63"/>
    </reaction>
</comment>
<evidence type="ECO:0000313" key="9">
    <source>
        <dbReference type="Proteomes" id="UP000095463"/>
    </source>
</evidence>
<dbReference type="PANTHER" id="PTHR10815:SF5">
    <property type="entry name" value="METHYLATED-DNA--PROTEIN-CYSTEINE METHYLTRANSFERASE"/>
    <property type="match status" value="1"/>
</dbReference>
<evidence type="ECO:0000256" key="1">
    <source>
        <dbReference type="ARBA" id="ARBA00001286"/>
    </source>
</evidence>
<name>A0A1E5XV03_9HYPH</name>
<organism evidence="8 9">
    <name type="scientific">Devosia insulae DS-56</name>
    <dbReference type="NCBI Taxonomy" id="1116389"/>
    <lineage>
        <taxon>Bacteria</taxon>
        <taxon>Pseudomonadati</taxon>
        <taxon>Pseudomonadota</taxon>
        <taxon>Alphaproteobacteria</taxon>
        <taxon>Hyphomicrobiales</taxon>
        <taxon>Devosiaceae</taxon>
        <taxon>Devosia</taxon>
    </lineage>
</organism>
<dbReference type="CDD" id="cd06445">
    <property type="entry name" value="ATase"/>
    <property type="match status" value="1"/>
</dbReference>
<evidence type="ECO:0000313" key="8">
    <source>
        <dbReference type="EMBL" id="OEO32420.1"/>
    </source>
</evidence>
<dbReference type="InterPro" id="IPR014048">
    <property type="entry name" value="MethylDNA_cys_MeTrfase_DNA-bd"/>
</dbReference>
<dbReference type="GO" id="GO:0032259">
    <property type="term" value="P:methylation"/>
    <property type="evidence" value="ECO:0007669"/>
    <property type="project" value="UniProtKB-KW"/>
</dbReference>
<evidence type="ECO:0000256" key="6">
    <source>
        <dbReference type="ARBA" id="ARBA00049348"/>
    </source>
</evidence>
<dbReference type="SUPFAM" id="SSF53155">
    <property type="entry name" value="Methylated DNA-protein cysteine methyltransferase domain"/>
    <property type="match status" value="1"/>
</dbReference>
<evidence type="ECO:0000256" key="2">
    <source>
        <dbReference type="ARBA" id="ARBA00022603"/>
    </source>
</evidence>
<keyword evidence="4" id="KW-0227">DNA damage</keyword>
<evidence type="ECO:0000256" key="4">
    <source>
        <dbReference type="ARBA" id="ARBA00022763"/>
    </source>
</evidence>
<dbReference type="PANTHER" id="PTHR10815">
    <property type="entry name" value="METHYLATED-DNA--PROTEIN-CYSTEINE METHYLTRANSFERASE"/>
    <property type="match status" value="1"/>
</dbReference>
<dbReference type="Pfam" id="PF01035">
    <property type="entry name" value="DNA_binding_1"/>
    <property type="match status" value="1"/>
</dbReference>
<comment type="caution">
    <text evidence="8">The sequence shown here is derived from an EMBL/GenBank/DDBJ whole genome shotgun (WGS) entry which is preliminary data.</text>
</comment>
<dbReference type="PROSITE" id="PS00374">
    <property type="entry name" value="MGMT"/>
    <property type="match status" value="1"/>
</dbReference>
<dbReference type="SUPFAM" id="SSF46767">
    <property type="entry name" value="Methylated DNA-protein cysteine methyltransferase, C-terminal domain"/>
    <property type="match status" value="1"/>
</dbReference>
<evidence type="ECO:0000259" key="7">
    <source>
        <dbReference type="Pfam" id="PF01035"/>
    </source>
</evidence>
<dbReference type="NCBIfam" id="TIGR00589">
    <property type="entry name" value="ogt"/>
    <property type="match status" value="1"/>
</dbReference>
<reference evidence="8 9" key="1">
    <citation type="journal article" date="2015" name="Genome Announc.">
        <title>Genome Assemblies of Three Soil-Associated Devosia species: D. insulae, D. limi, and D. soli.</title>
        <authorList>
            <person name="Hassan Y.I."/>
            <person name="Lepp D."/>
            <person name="Zhou T."/>
        </authorList>
    </citation>
    <scope>NUCLEOTIDE SEQUENCE [LARGE SCALE GENOMIC DNA]</scope>
    <source>
        <strain evidence="8 9">DS-56</strain>
    </source>
</reference>
<keyword evidence="3" id="KW-0808">Transferase</keyword>
<sequence>MHYRMLDTALGPMAIGWTDAGISRVLLPGDTADEMRARLEKSGGVEDVDGQPEIAARILAYAEGTNDNFADVALDLSRVPEVNRRIYEHIRELAWGETTTYGAIARWLGDVVLSRAVGAAMGANPIPLIVPCHRVLAADGRTGGFSSPGGVRAKMEMLALEKAASPTGQFSFGF</sequence>
<feature type="domain" description="Methylated-DNA-[protein]-cysteine S-methyltransferase DNA binding" evidence="7">
    <location>
        <begin position="82"/>
        <end position="162"/>
    </location>
</feature>
<gene>
    <name evidence="8" type="ORF">VW23_011390</name>
</gene>
<proteinExistence type="predicted"/>
<dbReference type="GO" id="GO:0003908">
    <property type="term" value="F:methylated-DNA-[protein]-cysteine S-methyltransferase activity"/>
    <property type="evidence" value="ECO:0007669"/>
    <property type="project" value="UniProtKB-EC"/>
</dbReference>
<dbReference type="InterPro" id="IPR036631">
    <property type="entry name" value="MGMT_N_sf"/>
</dbReference>
<accession>A0A1E5XV03</accession>
<evidence type="ECO:0000256" key="5">
    <source>
        <dbReference type="ARBA" id="ARBA00023204"/>
    </source>
</evidence>
<dbReference type="AlphaFoldDB" id="A0A1E5XV03"/>
<dbReference type="OrthoDB" id="9802228at2"/>
<keyword evidence="9" id="KW-1185">Reference proteome</keyword>
<comment type="catalytic activity">
    <reaction evidence="1">
        <text>a 4-O-methyl-thymidine in DNA + L-cysteinyl-[protein] = a thymidine in DNA + S-methyl-L-cysteinyl-[protein]</text>
        <dbReference type="Rhea" id="RHEA:53428"/>
        <dbReference type="Rhea" id="RHEA-COMP:10131"/>
        <dbReference type="Rhea" id="RHEA-COMP:10132"/>
        <dbReference type="Rhea" id="RHEA-COMP:13555"/>
        <dbReference type="Rhea" id="RHEA-COMP:13556"/>
        <dbReference type="ChEBI" id="CHEBI:29950"/>
        <dbReference type="ChEBI" id="CHEBI:82612"/>
        <dbReference type="ChEBI" id="CHEBI:137386"/>
        <dbReference type="ChEBI" id="CHEBI:137387"/>
        <dbReference type="EC" id="2.1.1.63"/>
    </reaction>
</comment>
<dbReference type="InterPro" id="IPR036388">
    <property type="entry name" value="WH-like_DNA-bd_sf"/>
</dbReference>
<dbReference type="Gene3D" id="1.10.10.10">
    <property type="entry name" value="Winged helix-like DNA-binding domain superfamily/Winged helix DNA-binding domain"/>
    <property type="match status" value="1"/>
</dbReference>
<protein>
    <recommendedName>
        <fullName evidence="7">Methylated-DNA-[protein]-cysteine S-methyltransferase DNA binding domain-containing protein</fullName>
    </recommendedName>
</protein>
<dbReference type="Gene3D" id="3.30.160.70">
    <property type="entry name" value="Methylated DNA-protein cysteine methyltransferase domain"/>
    <property type="match status" value="1"/>
</dbReference>
<dbReference type="InterPro" id="IPR001497">
    <property type="entry name" value="MethylDNA_cys_MeTrfase_AS"/>
</dbReference>
<dbReference type="InterPro" id="IPR036217">
    <property type="entry name" value="MethylDNA_cys_MeTrfase_DNAb"/>
</dbReference>
<dbReference type="EMBL" id="LAJE02000072">
    <property type="protein sequence ID" value="OEO32420.1"/>
    <property type="molecule type" value="Genomic_DNA"/>
</dbReference>
<dbReference type="Proteomes" id="UP000095463">
    <property type="component" value="Unassembled WGS sequence"/>
</dbReference>
<evidence type="ECO:0000256" key="3">
    <source>
        <dbReference type="ARBA" id="ARBA00022679"/>
    </source>
</evidence>